<name>A0ACC2XFC6_9TREE</name>
<proteinExistence type="predicted"/>
<accession>A0ACC2XFC6</accession>
<evidence type="ECO:0000313" key="2">
    <source>
        <dbReference type="Proteomes" id="UP001234202"/>
    </source>
</evidence>
<keyword evidence="2" id="KW-1185">Reference proteome</keyword>
<protein>
    <submittedName>
        <fullName evidence="1">Uncharacterized protein</fullName>
    </submittedName>
</protein>
<gene>
    <name evidence="1" type="ORF">QFC24_004312</name>
</gene>
<dbReference type="Proteomes" id="UP001234202">
    <property type="component" value="Unassembled WGS sequence"/>
</dbReference>
<reference evidence="1" key="1">
    <citation type="submission" date="2023-04" db="EMBL/GenBank/DDBJ databases">
        <title>Draft Genome sequencing of Naganishia species isolated from polar environments using Oxford Nanopore Technology.</title>
        <authorList>
            <person name="Leo P."/>
            <person name="Venkateswaran K."/>
        </authorList>
    </citation>
    <scope>NUCLEOTIDE SEQUENCE</scope>
    <source>
        <strain evidence="1">DBVPG 5303</strain>
    </source>
</reference>
<dbReference type="EMBL" id="JASBWV010000015">
    <property type="protein sequence ID" value="KAJ9122085.1"/>
    <property type="molecule type" value="Genomic_DNA"/>
</dbReference>
<comment type="caution">
    <text evidence="1">The sequence shown here is derived from an EMBL/GenBank/DDBJ whole genome shotgun (WGS) entry which is preliminary data.</text>
</comment>
<sequence>MNCGPVNDLKRLGGRIDVDYSRIQDRTLSAPNAVASGSRQQVSSAISPDEAFRALPASGNAFSVQSESRKQMQTDANLQVAQERRAGASSDWSHAFQQQHPAHHPGIHNKGKSRSAHPEPSYDMETSWGGAVGDAMSRNPHQGHNYQSIERSKWNNEFNQASASGSSMMTNSQDASQLPSRGMYSYPHLYDGGSQYPHSFQQQQYRPSNWIPSVSEPQFLADGRLRQNYSQAESGLETIQQGWTDVFDQIEREFTTTAEPESQQTRDANKAQDNNHAVHFADVPRNLDEALSRAKFSADMDVAGDISGIHYKTSAPGANMQWEEEIADLDEGQQEEEEDFDQAGFAAFYGREWQPGGTPQTQAREKEAAARVAELQHSLHGISSTEADALLNRGQHDLVHEHLDTARSLGYMVNQPKALRREEVGRYLFNKENPYVGLSPEQKTRVATDKRQALQYQNVLQHEASVLDDPRDARAWFSLGIRQQENERDDQSIQALLQSIRLEPSLREAYLALSVSYANEGDLREAHNVLERWISIFHNDQEEGLGPTYTTMAKGERHQALADRLMEMARRAPDGDIDADIQVALGVLFNASEEYDKAQDCFRVALQARQDDWMLYNRLGATLANGGKPEEALQCYEEALNRNPGYVRATFNVGIACIKLCRYEEATDYVIKALRLQQAEALVSYRDSEAALKHGTSEGMWHTLRTAFSQ</sequence>
<organism evidence="1 2">
    <name type="scientific">Naganishia onofrii</name>
    <dbReference type="NCBI Taxonomy" id="1851511"/>
    <lineage>
        <taxon>Eukaryota</taxon>
        <taxon>Fungi</taxon>
        <taxon>Dikarya</taxon>
        <taxon>Basidiomycota</taxon>
        <taxon>Agaricomycotina</taxon>
        <taxon>Tremellomycetes</taxon>
        <taxon>Filobasidiales</taxon>
        <taxon>Filobasidiaceae</taxon>
        <taxon>Naganishia</taxon>
    </lineage>
</organism>
<evidence type="ECO:0000313" key="1">
    <source>
        <dbReference type="EMBL" id="KAJ9122085.1"/>
    </source>
</evidence>